<evidence type="ECO:0000259" key="4">
    <source>
        <dbReference type="Pfam" id="PF00496"/>
    </source>
</evidence>
<evidence type="ECO:0000313" key="5">
    <source>
        <dbReference type="EMBL" id="OGL45257.1"/>
    </source>
</evidence>
<sequence length="518" mass="59714">MNKQKLNLWIFLAIVLSFSLFYSCSKFKGTDQNSLVIAFESAPTNLDPRKATDVPSARITQIVFSGLIRFDRKSSITPDLCERWEVPNNKTYIFYLKKGVKFHNGEELKASDVKYTFESIMDPRFKSPLSGSFTFLRQIKIIDDYTIEFQLNDPYAPFLDSMSVGIVPKKYGEKLGESFGENPIGTGPFKINKILPDESIILEANESYFEGKPKIKKIIFKTVKDETVRILGTEKGEINLLENAFSPDSIERFRDNPNLKTVEGEGTDYYYIGLNLKDPILKNKKVREAIAYAIDRNDIIKNLEGGTAKKTTGILPSTHWAYEGDVREYTFDPEKAKKLLDEAGFKDPDRGGPKTRFKLVYKTTHEERSRKFGEVLQELLRKVGITLEIKMYEWGTFYDDIKNGNFQIYRLKWVGVTDPDQYYEVFNSKNYPPNGKNRGFYSNPEIDRLTELGRKTLDTGERKKIYSQIQKIIAEDLPYISLWHSDNIAVMSKGLHGFVLYPRGDFTSIKDIHWEEKN</sequence>
<dbReference type="Gene3D" id="3.90.76.10">
    <property type="entry name" value="Dipeptide-binding Protein, Domain 1"/>
    <property type="match status" value="1"/>
</dbReference>
<comment type="similarity">
    <text evidence="1">Belongs to the bacterial solute-binding protein 5 family.</text>
</comment>
<gene>
    <name evidence="5" type="ORF">A2149_09635</name>
</gene>
<dbReference type="CDD" id="cd00995">
    <property type="entry name" value="PBP2_NikA_DppA_OppA_like"/>
    <property type="match status" value="1"/>
</dbReference>
<name>A0A1F7RWN2_9BACT</name>
<evidence type="ECO:0000313" key="6">
    <source>
        <dbReference type="Proteomes" id="UP000178435"/>
    </source>
</evidence>
<dbReference type="AlphaFoldDB" id="A0A1F7RWN2"/>
<evidence type="ECO:0000256" key="3">
    <source>
        <dbReference type="ARBA" id="ARBA00022729"/>
    </source>
</evidence>
<protein>
    <recommendedName>
        <fullName evidence="4">Solute-binding protein family 5 domain-containing protein</fullName>
    </recommendedName>
</protein>
<accession>A0A1F7RWN2</accession>
<keyword evidence="2" id="KW-0813">Transport</keyword>
<dbReference type="GO" id="GO:1904680">
    <property type="term" value="F:peptide transmembrane transporter activity"/>
    <property type="evidence" value="ECO:0007669"/>
    <property type="project" value="TreeGrafter"/>
</dbReference>
<reference evidence="5 6" key="1">
    <citation type="journal article" date="2016" name="Nat. Commun.">
        <title>Thousands of microbial genomes shed light on interconnected biogeochemical processes in an aquifer system.</title>
        <authorList>
            <person name="Anantharaman K."/>
            <person name="Brown C.T."/>
            <person name="Hug L.A."/>
            <person name="Sharon I."/>
            <person name="Castelle C.J."/>
            <person name="Probst A.J."/>
            <person name="Thomas B.C."/>
            <person name="Singh A."/>
            <person name="Wilkins M.J."/>
            <person name="Karaoz U."/>
            <person name="Brodie E.L."/>
            <person name="Williams K.H."/>
            <person name="Hubbard S.S."/>
            <person name="Banfield J.F."/>
        </authorList>
    </citation>
    <scope>NUCLEOTIDE SEQUENCE [LARGE SCALE GENOMIC DNA]</scope>
</reference>
<dbReference type="PIRSF" id="PIRSF002741">
    <property type="entry name" value="MppA"/>
    <property type="match status" value="1"/>
</dbReference>
<dbReference type="Pfam" id="PF00496">
    <property type="entry name" value="SBP_bac_5"/>
    <property type="match status" value="1"/>
</dbReference>
<keyword evidence="3" id="KW-0732">Signal</keyword>
<dbReference type="InterPro" id="IPR000914">
    <property type="entry name" value="SBP_5_dom"/>
</dbReference>
<feature type="domain" description="Solute-binding protein family 5" evidence="4">
    <location>
        <begin position="76"/>
        <end position="430"/>
    </location>
</feature>
<dbReference type="Proteomes" id="UP000178435">
    <property type="component" value="Unassembled WGS sequence"/>
</dbReference>
<dbReference type="InterPro" id="IPR030678">
    <property type="entry name" value="Peptide/Ni-bd"/>
</dbReference>
<evidence type="ECO:0000256" key="2">
    <source>
        <dbReference type="ARBA" id="ARBA00022448"/>
    </source>
</evidence>
<dbReference type="PROSITE" id="PS51257">
    <property type="entry name" value="PROKAR_LIPOPROTEIN"/>
    <property type="match status" value="1"/>
</dbReference>
<dbReference type="GO" id="GO:0043190">
    <property type="term" value="C:ATP-binding cassette (ABC) transporter complex"/>
    <property type="evidence" value="ECO:0007669"/>
    <property type="project" value="InterPro"/>
</dbReference>
<dbReference type="GO" id="GO:0042597">
    <property type="term" value="C:periplasmic space"/>
    <property type="evidence" value="ECO:0007669"/>
    <property type="project" value="UniProtKB-ARBA"/>
</dbReference>
<dbReference type="GO" id="GO:0015833">
    <property type="term" value="P:peptide transport"/>
    <property type="evidence" value="ECO:0007669"/>
    <property type="project" value="TreeGrafter"/>
</dbReference>
<proteinExistence type="inferred from homology"/>
<dbReference type="InterPro" id="IPR039424">
    <property type="entry name" value="SBP_5"/>
</dbReference>
<dbReference type="Gene3D" id="3.40.190.10">
    <property type="entry name" value="Periplasmic binding protein-like II"/>
    <property type="match status" value="1"/>
</dbReference>
<evidence type="ECO:0000256" key="1">
    <source>
        <dbReference type="ARBA" id="ARBA00005695"/>
    </source>
</evidence>
<dbReference type="EMBL" id="MGDF01000101">
    <property type="protein sequence ID" value="OGL45257.1"/>
    <property type="molecule type" value="Genomic_DNA"/>
</dbReference>
<dbReference type="PANTHER" id="PTHR30290:SF9">
    <property type="entry name" value="OLIGOPEPTIDE-BINDING PROTEIN APPA"/>
    <property type="match status" value="1"/>
</dbReference>
<dbReference type="SUPFAM" id="SSF53850">
    <property type="entry name" value="Periplasmic binding protein-like II"/>
    <property type="match status" value="1"/>
</dbReference>
<dbReference type="PANTHER" id="PTHR30290">
    <property type="entry name" value="PERIPLASMIC BINDING COMPONENT OF ABC TRANSPORTER"/>
    <property type="match status" value="1"/>
</dbReference>
<organism evidence="5 6">
    <name type="scientific">Candidatus Schekmanbacteria bacterium RBG_16_38_11</name>
    <dbReference type="NCBI Taxonomy" id="1817880"/>
    <lineage>
        <taxon>Bacteria</taxon>
        <taxon>Candidatus Schekmaniibacteriota</taxon>
    </lineage>
</organism>
<comment type="caution">
    <text evidence="5">The sequence shown here is derived from an EMBL/GenBank/DDBJ whole genome shotgun (WGS) entry which is preliminary data.</text>
</comment>
<dbReference type="Gene3D" id="3.10.105.10">
    <property type="entry name" value="Dipeptide-binding Protein, Domain 3"/>
    <property type="match status" value="1"/>
</dbReference>